<dbReference type="GO" id="GO:0022857">
    <property type="term" value="F:transmembrane transporter activity"/>
    <property type="evidence" value="ECO:0007669"/>
    <property type="project" value="InterPro"/>
</dbReference>
<proteinExistence type="predicted"/>
<evidence type="ECO:0000313" key="8">
    <source>
        <dbReference type="Proteomes" id="UP000572051"/>
    </source>
</evidence>
<feature type="transmembrane region" description="Helical" evidence="6">
    <location>
        <begin position="12"/>
        <end position="33"/>
    </location>
</feature>
<protein>
    <submittedName>
        <fullName evidence="7">Amino acid transporter</fullName>
    </submittedName>
</protein>
<feature type="transmembrane region" description="Helical" evidence="6">
    <location>
        <begin position="289"/>
        <end position="314"/>
    </location>
</feature>
<keyword evidence="8" id="KW-1185">Reference proteome</keyword>
<comment type="caution">
    <text evidence="7">The sequence shown here is derived from an EMBL/GenBank/DDBJ whole genome shotgun (WGS) entry which is preliminary data.</text>
</comment>
<evidence type="ECO:0000313" key="7">
    <source>
        <dbReference type="EMBL" id="NYJ34074.1"/>
    </source>
</evidence>
<dbReference type="EMBL" id="JACCFS010000001">
    <property type="protein sequence ID" value="NYJ34074.1"/>
    <property type="molecule type" value="Genomic_DNA"/>
</dbReference>
<dbReference type="InterPro" id="IPR050367">
    <property type="entry name" value="APC_superfamily"/>
</dbReference>
<keyword evidence="2" id="KW-1003">Cell membrane</keyword>
<dbReference type="GO" id="GO:0005886">
    <property type="term" value="C:plasma membrane"/>
    <property type="evidence" value="ECO:0007669"/>
    <property type="project" value="UniProtKB-SubCell"/>
</dbReference>
<feature type="transmembrane region" description="Helical" evidence="6">
    <location>
        <begin position="164"/>
        <end position="185"/>
    </location>
</feature>
<reference evidence="7 8" key="1">
    <citation type="submission" date="2020-07" db="EMBL/GenBank/DDBJ databases">
        <title>Sequencing the genomes of 1000 actinobacteria strains.</title>
        <authorList>
            <person name="Klenk H.-P."/>
        </authorList>
    </citation>
    <scope>NUCLEOTIDE SEQUENCE [LARGE SCALE GENOMIC DNA]</scope>
    <source>
        <strain evidence="7 8">DSM 44442</strain>
    </source>
</reference>
<keyword evidence="3 6" id="KW-0812">Transmembrane</keyword>
<name>A0A7Z0ELI1_9ACTN</name>
<evidence type="ECO:0000256" key="3">
    <source>
        <dbReference type="ARBA" id="ARBA00022692"/>
    </source>
</evidence>
<accession>A0A7Z0ELI1</accession>
<feature type="transmembrane region" description="Helical" evidence="6">
    <location>
        <begin position="395"/>
        <end position="419"/>
    </location>
</feature>
<feature type="transmembrane region" description="Helical" evidence="6">
    <location>
        <begin position="359"/>
        <end position="383"/>
    </location>
</feature>
<keyword evidence="4 6" id="KW-1133">Transmembrane helix</keyword>
<evidence type="ECO:0000256" key="5">
    <source>
        <dbReference type="ARBA" id="ARBA00023136"/>
    </source>
</evidence>
<dbReference type="RefSeq" id="WP_179822541.1">
    <property type="nucleotide sequence ID" value="NZ_JACCFS010000001.1"/>
</dbReference>
<comment type="subcellular location">
    <subcellularLocation>
        <location evidence="1">Cell membrane</location>
        <topology evidence="1">Multi-pass membrane protein</topology>
    </subcellularLocation>
</comment>
<feature type="transmembrane region" description="Helical" evidence="6">
    <location>
        <begin position="335"/>
        <end position="353"/>
    </location>
</feature>
<dbReference type="Pfam" id="PF13520">
    <property type="entry name" value="AA_permease_2"/>
    <property type="match status" value="1"/>
</dbReference>
<evidence type="ECO:0000256" key="1">
    <source>
        <dbReference type="ARBA" id="ARBA00004651"/>
    </source>
</evidence>
<dbReference type="InterPro" id="IPR002293">
    <property type="entry name" value="AA/rel_permease1"/>
</dbReference>
<feature type="transmembrane region" description="Helical" evidence="6">
    <location>
        <begin position="45"/>
        <end position="68"/>
    </location>
</feature>
<organism evidence="7 8">
    <name type="scientific">Nocardiopsis aegyptia</name>
    <dbReference type="NCBI Taxonomy" id="220378"/>
    <lineage>
        <taxon>Bacteria</taxon>
        <taxon>Bacillati</taxon>
        <taxon>Actinomycetota</taxon>
        <taxon>Actinomycetes</taxon>
        <taxon>Streptosporangiales</taxon>
        <taxon>Nocardiopsidaceae</taxon>
        <taxon>Nocardiopsis</taxon>
    </lineage>
</organism>
<dbReference type="Gene3D" id="1.20.1740.10">
    <property type="entry name" value="Amino acid/polyamine transporter I"/>
    <property type="match status" value="1"/>
</dbReference>
<feature type="transmembrane region" description="Helical" evidence="6">
    <location>
        <begin position="197"/>
        <end position="218"/>
    </location>
</feature>
<feature type="transmembrane region" description="Helical" evidence="6">
    <location>
        <begin position="230"/>
        <end position="252"/>
    </location>
</feature>
<feature type="transmembrane region" description="Helical" evidence="6">
    <location>
        <begin position="431"/>
        <end position="448"/>
    </location>
</feature>
<dbReference type="PIRSF" id="PIRSF006060">
    <property type="entry name" value="AA_transporter"/>
    <property type="match status" value="1"/>
</dbReference>
<evidence type="ECO:0000256" key="2">
    <source>
        <dbReference type="ARBA" id="ARBA00022475"/>
    </source>
</evidence>
<sequence length="476" mass="49752">MADSGTGFVRILGRGDVLALAFGAMIGFGWIVLTGDFISAAGTGGAALAFVIGGVIMALVGLTYAELVSAMPHAGGEHHYAMRAIGPKGAFAASWAMVLGYVSVVAFEAVAVPQTLVYLFPGMEAGYLWTIAEYDVHASLVAVGLATAVVMTAINYVGIRPASVFQGIAVLFLLVAGAVMVTGSLTGGSTENMQPFLTGGVPGVFTVLVAVPFLFVGFDVIPQSASEIKLPYRVVGALLVISVFCATAWYVMIMLTAGSGLSAADLAGSELASADAMAALWDSATMGNLLVLGGIAGLLTSWNAFLIGGSRLIYAMARSRMLPAWFGRLHPRFRTPANAILLVGVLSAAAPFFGRPMLVWLVDAGGLNIVIAFVLVVVSFLVLRRREPAMERPFTVRAGVPVGWAALVLSLGLLALYLPGMPAALAWPHEWVMVGAWWLVGAVLMWRLPRVTPGPDAEQHLIAAMDARSAPTPEHP</sequence>
<gene>
    <name evidence="7" type="ORF">HNR10_001955</name>
</gene>
<evidence type="ECO:0000256" key="4">
    <source>
        <dbReference type="ARBA" id="ARBA00022989"/>
    </source>
</evidence>
<keyword evidence="5 6" id="KW-0472">Membrane</keyword>
<dbReference type="PANTHER" id="PTHR42770">
    <property type="entry name" value="AMINO ACID TRANSPORTER-RELATED"/>
    <property type="match status" value="1"/>
</dbReference>
<dbReference type="AlphaFoldDB" id="A0A7Z0ELI1"/>
<feature type="transmembrane region" description="Helical" evidence="6">
    <location>
        <begin position="136"/>
        <end position="157"/>
    </location>
</feature>
<evidence type="ECO:0000256" key="6">
    <source>
        <dbReference type="SAM" id="Phobius"/>
    </source>
</evidence>
<feature type="transmembrane region" description="Helical" evidence="6">
    <location>
        <begin position="89"/>
        <end position="116"/>
    </location>
</feature>
<dbReference type="Proteomes" id="UP000572051">
    <property type="component" value="Unassembled WGS sequence"/>
</dbReference>
<dbReference type="PANTHER" id="PTHR42770:SF7">
    <property type="entry name" value="MEMBRANE PROTEIN"/>
    <property type="match status" value="1"/>
</dbReference>